<reference evidence="2" key="1">
    <citation type="submission" date="2015-10" db="EMBL/GenBank/DDBJ databases">
        <title>Draft Genome Sequences of 11 Lactococcus lactis subspecies cremoris strains.</title>
        <authorList>
            <person name="Wels M."/>
            <person name="Backus L."/>
            <person name="Boekhorst J."/>
            <person name="Dijkstra A."/>
            <person name="Beerthuizen M."/>
            <person name="Kelly W."/>
            <person name="Siezen R."/>
            <person name="Bachmann H."/>
            <person name="Van Hijum S."/>
        </authorList>
    </citation>
    <scope>NUCLEOTIDE SEQUENCE [LARGE SCALE GENOMIC DNA]</scope>
    <source>
        <strain evidence="2">N42</strain>
    </source>
</reference>
<dbReference type="Proteomes" id="UP000052991">
    <property type="component" value="Unassembled WGS sequence"/>
</dbReference>
<sequence length="41" mass="4838">MSVNLRAKTSLFLYFTGFLAKFKPSNVTKFFDIMLLISHFY</sequence>
<organism evidence="1 2">
    <name type="scientific">Lactococcus lactis subsp. lactis</name>
    <name type="common">Streptococcus lactis</name>
    <dbReference type="NCBI Taxonomy" id="1360"/>
    <lineage>
        <taxon>Bacteria</taxon>
        <taxon>Bacillati</taxon>
        <taxon>Bacillota</taxon>
        <taxon>Bacilli</taxon>
        <taxon>Lactobacillales</taxon>
        <taxon>Streptococcaceae</taxon>
        <taxon>Lactococcus</taxon>
    </lineage>
</organism>
<gene>
    <name evidence="1" type="ORF">N42_2332</name>
</gene>
<name>A0A0V8EQ27_LACLL</name>
<comment type="caution">
    <text evidence="1">The sequence shown here is derived from an EMBL/GenBank/DDBJ whole genome shotgun (WGS) entry which is preliminary data.</text>
</comment>
<evidence type="ECO:0000313" key="1">
    <source>
        <dbReference type="EMBL" id="KSU24511.1"/>
    </source>
</evidence>
<dbReference type="EMBL" id="LKLW01000151">
    <property type="protein sequence ID" value="KSU24511.1"/>
    <property type="molecule type" value="Genomic_DNA"/>
</dbReference>
<dbReference type="AlphaFoldDB" id="A0A0V8EQ27"/>
<proteinExistence type="predicted"/>
<dbReference type="PATRIC" id="fig|1360.108.peg.1224"/>
<accession>A0A0V8EQ27</accession>
<protein>
    <submittedName>
        <fullName evidence="1">Uncharacterized protein</fullName>
    </submittedName>
</protein>
<evidence type="ECO:0000313" key="2">
    <source>
        <dbReference type="Proteomes" id="UP000052991"/>
    </source>
</evidence>